<feature type="domain" description="Response regulatory" evidence="3">
    <location>
        <begin position="12"/>
        <end position="127"/>
    </location>
</feature>
<feature type="modified residue" description="4-aspartylphosphate" evidence="1">
    <location>
        <position position="61"/>
    </location>
</feature>
<dbReference type="CDD" id="cd00077">
    <property type="entry name" value="HDc"/>
    <property type="match status" value="1"/>
</dbReference>
<dbReference type="InterPro" id="IPR003607">
    <property type="entry name" value="HD/PDEase_dom"/>
</dbReference>
<dbReference type="Proteomes" id="UP001056201">
    <property type="component" value="Chromosome 1"/>
</dbReference>
<evidence type="ECO:0000313" key="6">
    <source>
        <dbReference type="EMBL" id="URI07028.1"/>
    </source>
</evidence>
<sequence length="450" mass="49366">MSSALVAPDPPTILTVDDEPSVLSALRRLFRLQGWRSLQAESGAEALALLASEPVDLVISDMRMPVMDGARFLELAREQHPGVARILLTGYADISATIAAINRGEIHRYITKPWDDHELLLTVGDTLARRDLERRNAELVALTTRQNEELQAANRLLESRVAARTAELEQLNRMLETSFEDLDRTFMLTVNVFSGLLEMREGSAGHARRVATLARATAARLGLGERECRDVYLGGLLHDVGKIGFPDRMLGQPVSTLSAEDRQRYNRHTSDGETALMPLAQLQAAARIVRQHHERLDGRGFPDGLAGEAICLGARIVAAVNEYDGLVHGSLAELRHPPERARQMLRGGVGTHYDPKVVQALLAEIDAQEALAQADRLIDVRELRPGMTLARDLLSPKGAILLAAGYVFDARVVRQVCDFAARDQLRLTLHVRQEAPPATAPGAPPHEQAA</sequence>
<organism evidence="6 7">
    <name type="scientific">Aquincola tertiaricarbonis</name>
    <dbReference type="NCBI Taxonomy" id="391953"/>
    <lineage>
        <taxon>Bacteria</taxon>
        <taxon>Pseudomonadati</taxon>
        <taxon>Pseudomonadota</taxon>
        <taxon>Betaproteobacteria</taxon>
        <taxon>Burkholderiales</taxon>
        <taxon>Sphaerotilaceae</taxon>
        <taxon>Aquincola</taxon>
    </lineage>
</organism>
<protein>
    <submittedName>
        <fullName evidence="6">Response regulator</fullName>
    </submittedName>
</protein>
<name>A0ABY4S0W9_AQUTE</name>
<dbReference type="Pfam" id="PF00072">
    <property type="entry name" value="Response_reg"/>
    <property type="match status" value="1"/>
</dbReference>
<dbReference type="InterPro" id="IPR001789">
    <property type="entry name" value="Sig_transdc_resp-reg_receiver"/>
</dbReference>
<feature type="coiled-coil region" evidence="2">
    <location>
        <begin position="140"/>
        <end position="174"/>
    </location>
</feature>
<accession>A0ABY4S0W9</accession>
<feature type="domain" description="HD" evidence="4">
    <location>
        <begin position="203"/>
        <end position="326"/>
    </location>
</feature>
<feature type="domain" description="HD-GYP" evidence="5">
    <location>
        <begin position="182"/>
        <end position="377"/>
    </location>
</feature>
<dbReference type="PANTHER" id="PTHR45228">
    <property type="entry name" value="CYCLIC DI-GMP PHOSPHODIESTERASE TM_0186-RELATED"/>
    <property type="match status" value="1"/>
</dbReference>
<evidence type="ECO:0000259" key="3">
    <source>
        <dbReference type="PROSITE" id="PS50110"/>
    </source>
</evidence>
<dbReference type="SUPFAM" id="SSF52172">
    <property type="entry name" value="CheY-like"/>
    <property type="match status" value="1"/>
</dbReference>
<proteinExistence type="predicted"/>
<dbReference type="Pfam" id="PF13487">
    <property type="entry name" value="HD_5"/>
    <property type="match status" value="1"/>
</dbReference>
<dbReference type="Gene3D" id="3.40.50.2300">
    <property type="match status" value="1"/>
</dbReference>
<keyword evidence="1" id="KW-0597">Phosphoprotein</keyword>
<dbReference type="RefSeq" id="WP_250195293.1">
    <property type="nucleotide sequence ID" value="NZ_CP097635.1"/>
</dbReference>
<dbReference type="SMART" id="SM00448">
    <property type="entry name" value="REC"/>
    <property type="match status" value="1"/>
</dbReference>
<dbReference type="PANTHER" id="PTHR45228:SF8">
    <property type="entry name" value="TWO-COMPONENT RESPONSE REGULATOR-RELATED"/>
    <property type="match status" value="1"/>
</dbReference>
<gene>
    <name evidence="6" type="ORF">MW290_14145</name>
</gene>
<evidence type="ECO:0000313" key="7">
    <source>
        <dbReference type="Proteomes" id="UP001056201"/>
    </source>
</evidence>
<dbReference type="PROSITE" id="PS50110">
    <property type="entry name" value="RESPONSE_REGULATORY"/>
    <property type="match status" value="1"/>
</dbReference>
<dbReference type="InterPro" id="IPR011006">
    <property type="entry name" value="CheY-like_superfamily"/>
</dbReference>
<dbReference type="CDD" id="cd17569">
    <property type="entry name" value="REC_HupR-like"/>
    <property type="match status" value="1"/>
</dbReference>
<dbReference type="PROSITE" id="PS51831">
    <property type="entry name" value="HD"/>
    <property type="match status" value="1"/>
</dbReference>
<evidence type="ECO:0000259" key="5">
    <source>
        <dbReference type="PROSITE" id="PS51832"/>
    </source>
</evidence>
<dbReference type="InterPro" id="IPR006674">
    <property type="entry name" value="HD_domain"/>
</dbReference>
<keyword evidence="2" id="KW-0175">Coiled coil</keyword>
<dbReference type="InterPro" id="IPR052020">
    <property type="entry name" value="Cyclic_di-GMP/3'3'-cGAMP_PDE"/>
</dbReference>
<dbReference type="InterPro" id="IPR037522">
    <property type="entry name" value="HD_GYP_dom"/>
</dbReference>
<dbReference type="PROSITE" id="PS51832">
    <property type="entry name" value="HD_GYP"/>
    <property type="match status" value="1"/>
</dbReference>
<keyword evidence="7" id="KW-1185">Reference proteome</keyword>
<reference evidence="6" key="1">
    <citation type="submission" date="2022-05" db="EMBL/GenBank/DDBJ databases">
        <title>An RpoN-dependent PEP-CTERM gene is involved in floc formation of an Aquincola tertiaricarbonis strain.</title>
        <authorList>
            <person name="Qiu D."/>
            <person name="Xia M."/>
        </authorList>
    </citation>
    <scope>NUCLEOTIDE SEQUENCE</scope>
    <source>
        <strain evidence="6">RN12</strain>
    </source>
</reference>
<evidence type="ECO:0000256" key="1">
    <source>
        <dbReference type="PROSITE-ProRule" id="PRU00169"/>
    </source>
</evidence>
<dbReference type="Gene3D" id="1.10.3210.10">
    <property type="entry name" value="Hypothetical protein af1432"/>
    <property type="match status" value="1"/>
</dbReference>
<dbReference type="SMART" id="SM00471">
    <property type="entry name" value="HDc"/>
    <property type="match status" value="1"/>
</dbReference>
<evidence type="ECO:0000259" key="4">
    <source>
        <dbReference type="PROSITE" id="PS51831"/>
    </source>
</evidence>
<dbReference type="EMBL" id="CP097635">
    <property type="protein sequence ID" value="URI07028.1"/>
    <property type="molecule type" value="Genomic_DNA"/>
</dbReference>
<evidence type="ECO:0000256" key="2">
    <source>
        <dbReference type="SAM" id="Coils"/>
    </source>
</evidence>
<dbReference type="SUPFAM" id="SSF109604">
    <property type="entry name" value="HD-domain/PDEase-like"/>
    <property type="match status" value="1"/>
</dbReference>